<keyword evidence="4 6" id="KW-0472">Membrane</keyword>
<evidence type="ECO:0000313" key="8">
    <source>
        <dbReference type="Proteomes" id="UP000009168"/>
    </source>
</evidence>
<dbReference type="Proteomes" id="UP000009168">
    <property type="component" value="Unassembled WGS sequence"/>
</dbReference>
<organism evidence="7 8">
    <name type="scientific">Tetrahymena thermophila (strain SB210)</name>
    <dbReference type="NCBI Taxonomy" id="312017"/>
    <lineage>
        <taxon>Eukaryota</taxon>
        <taxon>Sar</taxon>
        <taxon>Alveolata</taxon>
        <taxon>Ciliophora</taxon>
        <taxon>Intramacronucleata</taxon>
        <taxon>Oligohymenophorea</taxon>
        <taxon>Hymenostomatida</taxon>
        <taxon>Tetrahymenina</taxon>
        <taxon>Tetrahymenidae</taxon>
        <taxon>Tetrahymena</taxon>
    </lineage>
</organism>
<name>Q22LV1_TETTS</name>
<dbReference type="InterPro" id="IPR006214">
    <property type="entry name" value="Bax_inhibitor_1-related"/>
</dbReference>
<sequence length="418" mass="48833">MIRESGFQGVESQPSASFAGQSNRNISNRNSQVQYNNFNNFQKQPSFQQENSFANNNNNQIRSSQFEQQDFQHQQQQDQQQNPRKPPNRQSSYNQQQEALFQQFYNPNDYIQQGVQQRTLQNQYNQQYEQEQSQNNFYQSGIQNKNMFNNGSNNQQFQQNNNNTIEIGEQQFQESQTNIIQNNKQGENQNFKTEEFVFPQTALINFLSQLYTMLLIQTLIIIGAVWFSYLLEDIISFIGQNMWIVWTSLGLVVSITVGCFVFRSSVSITPLNYILLVTQTMCLVILYVYILDKYDVSLAFLILLALAAIYFSLLIYVLTTKTELNFRGSTLFVTCSAVMVYQLFLIFTNLSYLTSIFILMGIVVWGYFLIYEYQTKVSDVEFERRDPVISTVTVFLDVFNLLLKVSELLRQILLRERS</sequence>
<evidence type="ECO:0000256" key="5">
    <source>
        <dbReference type="SAM" id="MobiDB-lite"/>
    </source>
</evidence>
<dbReference type="Pfam" id="PF01027">
    <property type="entry name" value="Bax1-I"/>
    <property type="match status" value="1"/>
</dbReference>
<keyword evidence="8" id="KW-1185">Reference proteome</keyword>
<feature type="region of interest" description="Disordered" evidence="5">
    <location>
        <begin position="1"/>
        <end position="24"/>
    </location>
</feature>
<keyword evidence="3 6" id="KW-1133">Transmembrane helix</keyword>
<feature type="compositionally biased region" description="Low complexity" evidence="5">
    <location>
        <begin position="66"/>
        <end position="81"/>
    </location>
</feature>
<dbReference type="KEGG" id="tet:TTHERM_00042650"/>
<feature type="region of interest" description="Disordered" evidence="5">
    <location>
        <begin position="66"/>
        <end position="94"/>
    </location>
</feature>
<proteinExistence type="predicted"/>
<dbReference type="HOGENOM" id="CLU_658054_0_0_1"/>
<dbReference type="AlphaFoldDB" id="Q22LV1"/>
<protein>
    <submittedName>
        <fullName evidence="7">Inhibitor of apoptosis-promoting Bax1 protein</fullName>
    </submittedName>
</protein>
<feature type="transmembrane region" description="Helical" evidence="6">
    <location>
        <begin position="210"/>
        <end position="231"/>
    </location>
</feature>
<dbReference type="OMA" id="QQIAFLY"/>
<evidence type="ECO:0000256" key="4">
    <source>
        <dbReference type="ARBA" id="ARBA00023136"/>
    </source>
</evidence>
<feature type="transmembrane region" description="Helical" evidence="6">
    <location>
        <begin position="296"/>
        <end position="318"/>
    </location>
</feature>
<evidence type="ECO:0000256" key="2">
    <source>
        <dbReference type="ARBA" id="ARBA00022692"/>
    </source>
</evidence>
<dbReference type="eggNOG" id="KOG2322">
    <property type="taxonomic scope" value="Eukaryota"/>
</dbReference>
<dbReference type="GeneID" id="7841474"/>
<feature type="compositionally biased region" description="Polar residues" evidence="5">
    <location>
        <begin position="10"/>
        <end position="21"/>
    </location>
</feature>
<dbReference type="EMBL" id="GG662720">
    <property type="protein sequence ID" value="EAR86461.1"/>
    <property type="molecule type" value="Genomic_DNA"/>
</dbReference>
<dbReference type="GO" id="GO:0016020">
    <property type="term" value="C:membrane"/>
    <property type="evidence" value="ECO:0007669"/>
    <property type="project" value="UniProtKB-SubCell"/>
</dbReference>
<accession>Q22LV1</accession>
<dbReference type="RefSeq" id="XP_977269.1">
    <property type="nucleotide sequence ID" value="XM_972176.1"/>
</dbReference>
<dbReference type="InParanoid" id="Q22LV1"/>
<evidence type="ECO:0000313" key="7">
    <source>
        <dbReference type="EMBL" id="EAR86461.1"/>
    </source>
</evidence>
<reference evidence="8" key="1">
    <citation type="journal article" date="2006" name="PLoS Biol.">
        <title>Macronuclear genome sequence of the ciliate Tetrahymena thermophila, a model eukaryote.</title>
        <authorList>
            <person name="Eisen J.A."/>
            <person name="Coyne R.S."/>
            <person name="Wu M."/>
            <person name="Wu D."/>
            <person name="Thiagarajan M."/>
            <person name="Wortman J.R."/>
            <person name="Badger J.H."/>
            <person name="Ren Q."/>
            <person name="Amedeo P."/>
            <person name="Jones K.M."/>
            <person name="Tallon L.J."/>
            <person name="Delcher A.L."/>
            <person name="Salzberg S.L."/>
            <person name="Silva J.C."/>
            <person name="Haas B.J."/>
            <person name="Majoros W.H."/>
            <person name="Farzad M."/>
            <person name="Carlton J.M."/>
            <person name="Smith R.K. Jr."/>
            <person name="Garg J."/>
            <person name="Pearlman R.E."/>
            <person name="Karrer K.M."/>
            <person name="Sun L."/>
            <person name="Manning G."/>
            <person name="Elde N.C."/>
            <person name="Turkewitz A.P."/>
            <person name="Asai D.J."/>
            <person name="Wilkes D.E."/>
            <person name="Wang Y."/>
            <person name="Cai H."/>
            <person name="Collins K."/>
            <person name="Stewart B.A."/>
            <person name="Lee S.R."/>
            <person name="Wilamowska K."/>
            <person name="Weinberg Z."/>
            <person name="Ruzzo W.L."/>
            <person name="Wloga D."/>
            <person name="Gaertig J."/>
            <person name="Frankel J."/>
            <person name="Tsao C.-C."/>
            <person name="Gorovsky M.A."/>
            <person name="Keeling P.J."/>
            <person name="Waller R.F."/>
            <person name="Patron N.J."/>
            <person name="Cherry J.M."/>
            <person name="Stover N.A."/>
            <person name="Krieger C.J."/>
            <person name="del Toro C."/>
            <person name="Ryder H.F."/>
            <person name="Williamson S.C."/>
            <person name="Barbeau R.A."/>
            <person name="Hamilton E.P."/>
            <person name="Orias E."/>
        </authorList>
    </citation>
    <scope>NUCLEOTIDE SEQUENCE [LARGE SCALE GENOMIC DNA]</scope>
    <source>
        <strain evidence="8">SB210</strain>
    </source>
</reference>
<gene>
    <name evidence="7" type="ORF">TTHERM_00042650</name>
</gene>
<comment type="subcellular location">
    <subcellularLocation>
        <location evidence="1">Membrane</location>
        <topology evidence="1">Multi-pass membrane protein</topology>
    </subcellularLocation>
</comment>
<keyword evidence="2 6" id="KW-0812">Transmembrane</keyword>
<evidence type="ECO:0000256" key="1">
    <source>
        <dbReference type="ARBA" id="ARBA00004141"/>
    </source>
</evidence>
<feature type="transmembrane region" description="Helical" evidence="6">
    <location>
        <begin position="330"/>
        <end position="347"/>
    </location>
</feature>
<feature type="transmembrane region" description="Helical" evidence="6">
    <location>
        <begin position="243"/>
        <end position="262"/>
    </location>
</feature>
<feature type="transmembrane region" description="Helical" evidence="6">
    <location>
        <begin position="353"/>
        <end position="371"/>
    </location>
</feature>
<evidence type="ECO:0000256" key="6">
    <source>
        <dbReference type="SAM" id="Phobius"/>
    </source>
</evidence>
<feature type="transmembrane region" description="Helical" evidence="6">
    <location>
        <begin position="271"/>
        <end position="290"/>
    </location>
</feature>
<evidence type="ECO:0000256" key="3">
    <source>
        <dbReference type="ARBA" id="ARBA00022989"/>
    </source>
</evidence>